<dbReference type="EMBL" id="SSMQ01000015">
    <property type="protein sequence ID" value="TKD07879.1"/>
    <property type="molecule type" value="Genomic_DNA"/>
</dbReference>
<feature type="domain" description="L,D-TPase catalytic" evidence="8">
    <location>
        <begin position="389"/>
        <end position="505"/>
    </location>
</feature>
<dbReference type="PANTHER" id="PTHR30582:SF2">
    <property type="entry name" value="L,D-TRANSPEPTIDASE YCIB-RELATED"/>
    <property type="match status" value="1"/>
</dbReference>
<proteinExistence type="inferred from homology"/>
<dbReference type="InterPro" id="IPR038063">
    <property type="entry name" value="Transpep_catalytic_dom"/>
</dbReference>
<protein>
    <submittedName>
        <fullName evidence="9">L,D-transpeptidase</fullName>
    </submittedName>
</protein>
<keyword evidence="6" id="KW-0961">Cell wall biogenesis/degradation</keyword>
<dbReference type="InterPro" id="IPR050979">
    <property type="entry name" value="LD-transpeptidase"/>
</dbReference>
<reference evidence="9 10" key="1">
    <citation type="submission" date="2019-04" db="EMBL/GenBank/DDBJ databases">
        <authorList>
            <person name="Li Y."/>
            <person name="Wang J."/>
        </authorList>
    </citation>
    <scope>NUCLEOTIDE SEQUENCE [LARGE SCALE GENOMIC DNA]</scope>
    <source>
        <strain evidence="9 10">DSM 14668</strain>
    </source>
</reference>
<dbReference type="GO" id="GO:0005576">
    <property type="term" value="C:extracellular region"/>
    <property type="evidence" value="ECO:0007669"/>
    <property type="project" value="TreeGrafter"/>
</dbReference>
<dbReference type="GO" id="GO:0016740">
    <property type="term" value="F:transferase activity"/>
    <property type="evidence" value="ECO:0007669"/>
    <property type="project" value="UniProtKB-KW"/>
</dbReference>
<keyword evidence="5" id="KW-0573">Peptidoglycan synthesis</keyword>
<dbReference type="GO" id="GO:0071972">
    <property type="term" value="F:peptidoglycan L,D-transpeptidase activity"/>
    <property type="evidence" value="ECO:0007669"/>
    <property type="project" value="TreeGrafter"/>
</dbReference>
<comment type="caution">
    <text evidence="9">The sequence shown here is derived from an EMBL/GenBank/DDBJ whole genome shotgun (WGS) entry which is preliminary data.</text>
</comment>
<dbReference type="CDD" id="cd16913">
    <property type="entry name" value="YkuD_like"/>
    <property type="match status" value="1"/>
</dbReference>
<accession>A0A4U1JCM5</accession>
<dbReference type="UniPathway" id="UPA00219"/>
<dbReference type="SUPFAM" id="SSF141523">
    <property type="entry name" value="L,D-transpeptidase catalytic domain-like"/>
    <property type="match status" value="1"/>
</dbReference>
<evidence type="ECO:0000259" key="8">
    <source>
        <dbReference type="Pfam" id="PF03734"/>
    </source>
</evidence>
<dbReference type="GO" id="GO:0071555">
    <property type="term" value="P:cell wall organization"/>
    <property type="evidence" value="ECO:0007669"/>
    <property type="project" value="UniProtKB-KW"/>
</dbReference>
<keyword evidence="4" id="KW-0133">Cell shape</keyword>
<comment type="pathway">
    <text evidence="1">Cell wall biogenesis; peptidoglycan biosynthesis.</text>
</comment>
<evidence type="ECO:0000313" key="9">
    <source>
        <dbReference type="EMBL" id="TKD07879.1"/>
    </source>
</evidence>
<dbReference type="AlphaFoldDB" id="A0A4U1JCM5"/>
<evidence type="ECO:0000256" key="6">
    <source>
        <dbReference type="ARBA" id="ARBA00023316"/>
    </source>
</evidence>
<keyword evidence="10" id="KW-1185">Reference proteome</keyword>
<dbReference type="GO" id="GO:0008360">
    <property type="term" value="P:regulation of cell shape"/>
    <property type="evidence" value="ECO:0007669"/>
    <property type="project" value="UniProtKB-KW"/>
</dbReference>
<name>A0A4U1JCM5_9BACT</name>
<evidence type="ECO:0000313" key="10">
    <source>
        <dbReference type="Proteomes" id="UP000309215"/>
    </source>
</evidence>
<sequence>MQDDRPGSNRPMRLGLPLLCVLALVPLGCKGGNAPALAKGEPTEEPPPEVPSPPADGPKLIVLQSGTVVYDRPSTKGRPLGELGAGAAVARSSEPFARKECPGGWYVVRPRGFVCAGEAATTDPSLAVALPPGPDLSRALPYRYGRARTEGVPLYTRLPMPAEQTTEEPDLKRYLNKRGSLDAEMLGAAANDVPVDPRGVPQGPPVLMPGVDGADAAGKRTVGSFFAFPASAVAPLAPLASRVADLKSGVLRKGSGVALAGSFVASVASNAGEGRRFGVTPSGQVVPIDRLKPALGTTWHGLDVEKVGLPVAFVHKSGVTAWKLRKGEAEPDEDEELERRMAVPLSGKFRTVNGVRFEQSREGYWLRAQDLVVIVRRTKFPDFAKGDQKWLDVSLANQTLTAYEGQKPVYATLISSGRDVLKEAAESASTARGTFRIRKKWVTTALDSREVHGDFEVADAPWVMEFEPGYALAGTYWGDGLGEAQTFHAVALSPVDARRLFHWSGPELPEGWHGVTDAMGEGTMVVVRP</sequence>
<dbReference type="GO" id="GO:0018104">
    <property type="term" value="P:peptidoglycan-protein cross-linking"/>
    <property type="evidence" value="ECO:0007669"/>
    <property type="project" value="TreeGrafter"/>
</dbReference>
<dbReference type="InterPro" id="IPR005490">
    <property type="entry name" value="LD_TPept_cat_dom"/>
</dbReference>
<evidence type="ECO:0000256" key="1">
    <source>
        <dbReference type="ARBA" id="ARBA00004752"/>
    </source>
</evidence>
<evidence type="ECO:0000256" key="7">
    <source>
        <dbReference type="SAM" id="MobiDB-lite"/>
    </source>
</evidence>
<keyword evidence="3" id="KW-0808">Transferase</keyword>
<evidence type="ECO:0000256" key="3">
    <source>
        <dbReference type="ARBA" id="ARBA00022679"/>
    </source>
</evidence>
<dbReference type="Pfam" id="PF03734">
    <property type="entry name" value="YkuD"/>
    <property type="match status" value="1"/>
</dbReference>
<feature type="region of interest" description="Disordered" evidence="7">
    <location>
        <begin position="36"/>
        <end position="57"/>
    </location>
</feature>
<evidence type="ECO:0000256" key="4">
    <source>
        <dbReference type="ARBA" id="ARBA00022960"/>
    </source>
</evidence>
<dbReference type="PANTHER" id="PTHR30582">
    <property type="entry name" value="L,D-TRANSPEPTIDASE"/>
    <property type="match status" value="1"/>
</dbReference>
<evidence type="ECO:0000256" key="5">
    <source>
        <dbReference type="ARBA" id="ARBA00022984"/>
    </source>
</evidence>
<organism evidence="9 10">
    <name type="scientific">Polyangium fumosum</name>
    <dbReference type="NCBI Taxonomy" id="889272"/>
    <lineage>
        <taxon>Bacteria</taxon>
        <taxon>Pseudomonadati</taxon>
        <taxon>Myxococcota</taxon>
        <taxon>Polyangia</taxon>
        <taxon>Polyangiales</taxon>
        <taxon>Polyangiaceae</taxon>
        <taxon>Polyangium</taxon>
    </lineage>
</organism>
<comment type="similarity">
    <text evidence="2">Belongs to the YkuD family.</text>
</comment>
<dbReference type="OrthoDB" id="9786799at2"/>
<gene>
    <name evidence="9" type="ORF">E8A74_16430</name>
</gene>
<dbReference type="Gene3D" id="2.40.440.10">
    <property type="entry name" value="L,D-transpeptidase catalytic domain-like"/>
    <property type="match status" value="1"/>
</dbReference>
<dbReference type="Proteomes" id="UP000309215">
    <property type="component" value="Unassembled WGS sequence"/>
</dbReference>
<evidence type="ECO:0000256" key="2">
    <source>
        <dbReference type="ARBA" id="ARBA00005992"/>
    </source>
</evidence>